<keyword evidence="3" id="KW-1185">Reference proteome</keyword>
<dbReference type="AlphaFoldDB" id="A0AAV4U833"/>
<evidence type="ECO:0000313" key="3">
    <source>
        <dbReference type="Proteomes" id="UP001054945"/>
    </source>
</evidence>
<evidence type="ECO:0000313" key="2">
    <source>
        <dbReference type="EMBL" id="GIY53997.1"/>
    </source>
</evidence>
<name>A0AAV4U833_CAEEX</name>
<evidence type="ECO:0000256" key="1">
    <source>
        <dbReference type="SAM" id="MobiDB-lite"/>
    </source>
</evidence>
<protein>
    <submittedName>
        <fullName evidence="2">Uncharacterized protein</fullName>
    </submittedName>
</protein>
<dbReference type="EMBL" id="BPLR01012451">
    <property type="protein sequence ID" value="GIY53997.1"/>
    <property type="molecule type" value="Genomic_DNA"/>
</dbReference>
<gene>
    <name evidence="2" type="ORF">CEXT_500481</name>
</gene>
<sequence>MLHPSASLYNTLSMFPSYTTSNFNKHNSNSVPKAIQHPFAKCFITGLLCLTQYRFKFNHPHLIFATSTTRRVLNINSPFHWRFQAYQIALRNATKQLNARGPGRRKGRVSGEFGLTS</sequence>
<dbReference type="Proteomes" id="UP001054945">
    <property type="component" value="Unassembled WGS sequence"/>
</dbReference>
<feature type="region of interest" description="Disordered" evidence="1">
    <location>
        <begin position="98"/>
        <end position="117"/>
    </location>
</feature>
<organism evidence="2 3">
    <name type="scientific">Caerostris extrusa</name>
    <name type="common">Bark spider</name>
    <name type="synonym">Caerostris bankana</name>
    <dbReference type="NCBI Taxonomy" id="172846"/>
    <lineage>
        <taxon>Eukaryota</taxon>
        <taxon>Metazoa</taxon>
        <taxon>Ecdysozoa</taxon>
        <taxon>Arthropoda</taxon>
        <taxon>Chelicerata</taxon>
        <taxon>Arachnida</taxon>
        <taxon>Araneae</taxon>
        <taxon>Araneomorphae</taxon>
        <taxon>Entelegynae</taxon>
        <taxon>Araneoidea</taxon>
        <taxon>Araneidae</taxon>
        <taxon>Caerostris</taxon>
    </lineage>
</organism>
<comment type="caution">
    <text evidence="2">The sequence shown here is derived from an EMBL/GenBank/DDBJ whole genome shotgun (WGS) entry which is preliminary data.</text>
</comment>
<accession>A0AAV4U833</accession>
<reference evidence="2 3" key="1">
    <citation type="submission" date="2021-06" db="EMBL/GenBank/DDBJ databases">
        <title>Caerostris extrusa draft genome.</title>
        <authorList>
            <person name="Kono N."/>
            <person name="Arakawa K."/>
        </authorList>
    </citation>
    <scope>NUCLEOTIDE SEQUENCE [LARGE SCALE GENOMIC DNA]</scope>
</reference>
<proteinExistence type="predicted"/>